<feature type="compositionally biased region" description="Low complexity" evidence="1">
    <location>
        <begin position="231"/>
        <end position="249"/>
    </location>
</feature>
<reference evidence="3" key="1">
    <citation type="journal article" date="2020" name="bioRxiv">
        <title>Comparative genomics of Chlamydomonas.</title>
        <authorList>
            <person name="Craig R.J."/>
            <person name="Hasan A.R."/>
            <person name="Ness R.W."/>
            <person name="Keightley P.D."/>
        </authorList>
    </citation>
    <scope>NUCLEOTIDE SEQUENCE</scope>
    <source>
        <strain evidence="3">SAG 7.73</strain>
    </source>
</reference>
<feature type="domain" description="OTU" evidence="2">
    <location>
        <begin position="1027"/>
        <end position="1292"/>
    </location>
</feature>
<dbReference type="CDD" id="cd22749">
    <property type="entry name" value="Otubain_C65"/>
    <property type="match status" value="1"/>
</dbReference>
<dbReference type="PROSITE" id="PS50330">
    <property type="entry name" value="UIM"/>
    <property type="match status" value="1"/>
</dbReference>
<dbReference type="InterPro" id="IPR003903">
    <property type="entry name" value="UIM_dom"/>
</dbReference>
<feature type="region of interest" description="Disordered" evidence="1">
    <location>
        <begin position="222"/>
        <end position="253"/>
    </location>
</feature>
<feature type="region of interest" description="Disordered" evidence="1">
    <location>
        <begin position="455"/>
        <end position="490"/>
    </location>
</feature>
<organism evidence="3 4">
    <name type="scientific">Chlamydomonas incerta</name>
    <dbReference type="NCBI Taxonomy" id="51695"/>
    <lineage>
        <taxon>Eukaryota</taxon>
        <taxon>Viridiplantae</taxon>
        <taxon>Chlorophyta</taxon>
        <taxon>core chlorophytes</taxon>
        <taxon>Chlorophyceae</taxon>
        <taxon>CS clade</taxon>
        <taxon>Chlamydomonadales</taxon>
        <taxon>Chlamydomonadaceae</taxon>
        <taxon>Chlamydomonas</taxon>
    </lineage>
</organism>
<sequence>MRYLDTTGFKEGFLEFDRATRAVLDELTGVLEDVAQQGPYGATPLLLMAVLVEGGLGGTLAALLQGKSLAELARRGALFYQLLQLVRAAAQLPDAAQLLARPVRLGAVQASALGCLASLAEGPAARLLLDCDHLTSRPAAASLLTASRGDEPQRQLQIKMARKVRDTHALLASAIETAVARASAAASAALPAPPEAQQLESLIRELQAARVGVRAGGGEHGAWASEGVGGASSTHPSRSAAATAAPSSAMGDGGGGGSYHGGYHGGYQQLHTGGVGGGTAGATGGQYTYGSAGSYGHAPAQPASLEHIYGLTSPPAAAAQQHASARPGYAAQAGSGSASGRSWDYSEGAGAGAGAADAAAVEEAVIALRVHREMQRLQAAKEAAVAARTPGEGGGGTILGVVGAGFARDAWGHRSQPQLAAPPYGGNPLLSSTATLTYPWQREYVELYGGSGAAAGSGGSSSSQQPTQAEVGRQAGPAAPQHAWPAEHYHAPPSAYGAAYESDTRSAGLDAAGDPPVAATAAAAVAAPAGQHLGGYSALAGSGDFTAARARLVACSSGGSGANGSGWGYAGQNNGSTAAAGAQPAAAAAATSGGRPGSAVRLHRQEAPSSTIPAATTLLAGTAAAVADDGAALLQAHRIRRGHEPHQAAARSSSRPRTYGQADAYSATSPQPARARDPSSSVTWLELEAAGQEPAAAAAAATWPRGAVSSAADRPTSTSRVRIVTQPAQEPLPPPYDRLSLRRQPASRTSDTSGAETVGRPHARPAAPAPAAAGRPNLVSSADPDAGRAYSRARGGGGLGASSNNAEPGTTTSVPASHASPSPSPHRHRHVSSEQLAADTDRALELYDEAQLQRAIQLSKQEAARAALAAAGVAGLAGSRDQNRDAPSASPGPSPRPSSSLRDSSPLLHHRSRSGGVTPPRRAAGDPGAAAAPAIGGAAAAEAAHAGRPGSASTPRRRLGDQDAAAVAAASRSTEVQAPAESQAAQAEQPGSMLVSAIVPLTTLHQRYADLLPLLCAKLVSLEDDFPATRRVAGDGNCFYRAALFGLLEHVLAAPDPKLAERLDLVVSRHLARLDEPQFQQQQQQQQHPSPGPASDGRGAGVSPLRSARGDPAGTLAPASPGQPGEGAAAAHIPPRDDPAAYRGGQRLLRLLRTAWFKCPDAPRPSDVSSLERLFNSAEQSGEVIRFARSLTARELMAAEDFYTPFIPGCGGDYAGLSLRQICERHVLPMGVEVEQLQIIAACTALGVTLAVLDVAGSAVGAIKHGPAAQQHGPPVAWVAHLPGHYDVIYPARALDVAPGGQLVAVDM</sequence>
<dbReference type="GO" id="GO:0071108">
    <property type="term" value="P:protein K48-linked deubiquitination"/>
    <property type="evidence" value="ECO:0007669"/>
    <property type="project" value="TreeGrafter"/>
</dbReference>
<feature type="compositionally biased region" description="Low complexity" evidence="1">
    <location>
        <begin position="919"/>
        <end position="952"/>
    </location>
</feature>
<feature type="compositionally biased region" description="Low complexity" evidence="1">
    <location>
        <begin position="316"/>
        <end position="342"/>
    </location>
</feature>
<feature type="compositionally biased region" description="Low complexity" evidence="1">
    <location>
        <begin position="764"/>
        <end position="776"/>
    </location>
</feature>
<feature type="region of interest" description="Disordered" evidence="1">
    <location>
        <begin position="316"/>
        <end position="343"/>
    </location>
</feature>
<feature type="region of interest" description="Disordered" evidence="1">
    <location>
        <begin position="642"/>
        <end position="681"/>
    </location>
</feature>
<dbReference type="Proteomes" id="UP000650467">
    <property type="component" value="Unassembled WGS sequence"/>
</dbReference>
<feature type="compositionally biased region" description="Polar residues" evidence="1">
    <location>
        <begin position="746"/>
        <end position="755"/>
    </location>
</feature>
<dbReference type="GO" id="GO:0005634">
    <property type="term" value="C:nucleus"/>
    <property type="evidence" value="ECO:0007669"/>
    <property type="project" value="TreeGrafter"/>
</dbReference>
<dbReference type="InterPro" id="IPR019400">
    <property type="entry name" value="Peptidase_C65_otubain"/>
</dbReference>
<dbReference type="PANTHER" id="PTHR12931:SF15">
    <property type="entry name" value="UBIQUITIN THIOESTERASE OTUBAIN-LIKE"/>
    <property type="match status" value="1"/>
</dbReference>
<dbReference type="Gene3D" id="1.20.1300.20">
    <property type="entry name" value="Peptidase C65 Otubain, subdomain 2"/>
    <property type="match status" value="2"/>
</dbReference>
<feature type="compositionally biased region" description="Low complexity" evidence="1">
    <location>
        <begin position="587"/>
        <end position="599"/>
    </location>
</feature>
<feature type="region of interest" description="Disordered" evidence="1">
    <location>
        <begin position="1077"/>
        <end position="1139"/>
    </location>
</feature>
<feature type="region of interest" description="Disordered" evidence="1">
    <location>
        <begin position="695"/>
        <end position="835"/>
    </location>
</feature>
<dbReference type="EMBL" id="JAEHOC010000031">
    <property type="protein sequence ID" value="KAG2429281.1"/>
    <property type="molecule type" value="Genomic_DNA"/>
</dbReference>
<evidence type="ECO:0000313" key="3">
    <source>
        <dbReference type="EMBL" id="KAG2429281.1"/>
    </source>
</evidence>
<dbReference type="OrthoDB" id="18915at2759"/>
<comment type="caution">
    <text evidence="3">The sequence shown here is derived from an EMBL/GenBank/DDBJ whole genome shotgun (WGS) entry which is preliminary data.</text>
</comment>
<dbReference type="Pfam" id="PF10275">
    <property type="entry name" value="Peptidase_C65"/>
    <property type="match status" value="2"/>
</dbReference>
<evidence type="ECO:0000256" key="1">
    <source>
        <dbReference type="SAM" id="MobiDB-lite"/>
    </source>
</evidence>
<feature type="region of interest" description="Disordered" evidence="1">
    <location>
        <begin position="587"/>
        <end position="609"/>
    </location>
</feature>
<dbReference type="InterPro" id="IPR042467">
    <property type="entry name" value="Peptidase_C65_otubain_sub2"/>
</dbReference>
<gene>
    <name evidence="3" type="ORF">HXX76_011049</name>
</gene>
<feature type="region of interest" description="Disordered" evidence="1">
    <location>
        <begin position="875"/>
        <end position="990"/>
    </location>
</feature>
<dbReference type="PANTHER" id="PTHR12931">
    <property type="entry name" value="UBIQUITIN THIOLESTERASE PROTEIN OTUB"/>
    <property type="match status" value="1"/>
</dbReference>
<feature type="compositionally biased region" description="Low complexity" evidence="1">
    <location>
        <begin position="897"/>
        <end position="907"/>
    </location>
</feature>
<evidence type="ECO:0000313" key="4">
    <source>
        <dbReference type="Proteomes" id="UP000650467"/>
    </source>
</evidence>
<protein>
    <recommendedName>
        <fullName evidence="2">OTU domain-containing protein</fullName>
    </recommendedName>
</protein>
<dbReference type="SUPFAM" id="SSF54001">
    <property type="entry name" value="Cysteine proteinases"/>
    <property type="match status" value="2"/>
</dbReference>
<dbReference type="InterPro" id="IPR003323">
    <property type="entry name" value="OTU_dom"/>
</dbReference>
<dbReference type="GO" id="GO:0004843">
    <property type="term" value="F:cysteine-type deubiquitinase activity"/>
    <property type="evidence" value="ECO:0007669"/>
    <property type="project" value="TreeGrafter"/>
</dbReference>
<dbReference type="SMART" id="SM00726">
    <property type="entry name" value="UIM"/>
    <property type="match status" value="1"/>
</dbReference>
<keyword evidence="4" id="KW-1185">Reference proteome</keyword>
<dbReference type="GO" id="GO:0043130">
    <property type="term" value="F:ubiquitin binding"/>
    <property type="evidence" value="ECO:0007669"/>
    <property type="project" value="TreeGrafter"/>
</dbReference>
<feature type="compositionally biased region" description="Low complexity" evidence="1">
    <location>
        <begin position="1078"/>
        <end position="1087"/>
    </location>
</feature>
<dbReference type="PROSITE" id="PS50802">
    <property type="entry name" value="OTU"/>
    <property type="match status" value="1"/>
</dbReference>
<name>A0A835VY32_CHLIN</name>
<accession>A0A835VY32</accession>
<feature type="compositionally biased region" description="Low complexity" evidence="1">
    <location>
        <begin position="977"/>
        <end position="990"/>
    </location>
</feature>
<evidence type="ECO:0000259" key="2">
    <source>
        <dbReference type="PROSITE" id="PS50802"/>
    </source>
</evidence>
<dbReference type="InterPro" id="IPR038765">
    <property type="entry name" value="Papain-like_cys_pep_sf"/>
</dbReference>
<proteinExistence type="predicted"/>